<protein>
    <submittedName>
        <fullName evidence="1">Uncharacterized protein</fullName>
    </submittedName>
</protein>
<feature type="non-terminal residue" evidence="1">
    <location>
        <position position="439"/>
    </location>
</feature>
<dbReference type="Pfam" id="PF12449">
    <property type="entry name" value="DUF3684"/>
    <property type="match status" value="2"/>
</dbReference>
<keyword evidence="2" id="KW-1185">Reference proteome</keyword>
<organism evidence="1 2">
    <name type="scientific">Glomus cerebriforme</name>
    <dbReference type="NCBI Taxonomy" id="658196"/>
    <lineage>
        <taxon>Eukaryota</taxon>
        <taxon>Fungi</taxon>
        <taxon>Fungi incertae sedis</taxon>
        <taxon>Mucoromycota</taxon>
        <taxon>Glomeromycotina</taxon>
        <taxon>Glomeromycetes</taxon>
        <taxon>Glomerales</taxon>
        <taxon>Glomeraceae</taxon>
        <taxon>Glomus</taxon>
    </lineage>
</organism>
<evidence type="ECO:0000313" key="2">
    <source>
        <dbReference type="Proteomes" id="UP000265703"/>
    </source>
</evidence>
<dbReference type="Proteomes" id="UP000265703">
    <property type="component" value="Unassembled WGS sequence"/>
</dbReference>
<dbReference type="InterPro" id="IPR022155">
    <property type="entry name" value="DUF3684"/>
</dbReference>
<name>A0A397RYK6_9GLOM</name>
<evidence type="ECO:0000313" key="1">
    <source>
        <dbReference type="EMBL" id="RIA78788.1"/>
    </source>
</evidence>
<dbReference type="AlphaFoldDB" id="A0A397RYK6"/>
<accession>A0A397RYK6</accession>
<comment type="caution">
    <text evidence="1">The sequence shown here is derived from an EMBL/GenBank/DDBJ whole genome shotgun (WGS) entry which is preliminary data.</text>
</comment>
<feature type="non-terminal residue" evidence="1">
    <location>
        <position position="1"/>
    </location>
</feature>
<sequence>LKDFFTYIDFGDTAHTFLRRCGVRDEPSPIDYAELLVKSSQKLLNSIARKSKLVAEMKKEPILIAYKNEGICCLASAEEIFINDDDKGYREIFSPLIAPEEDELENLYKKLECRSLNNSVKEISIPKGNIRETEKSQQLQELIMERASLFYHNYKKEEIKKDENWLRKLQIREVDYIETKYILENTIKIKKNHTNILKDGVTCSWVLYITCESIIPQISPHLAFHIFKKYDWRNTFALNTLLNTPLSILKDMDYPVDHKKPNIESPVATPLSSSSHVDLDDLNFVPSENKESVITFETTQTLRKDLRNALKSYYFGSRDNVDNQDDVEDSAKTCDFNDSNESCDFNVSNVNIIENLNSIERISKNPMNYCHIMKDNLLYRVGTLQEIELYIPEDLADVFEIPLKDIHIFYDNNADIIAFNRDRVLFFNLRFYFGLHDEE</sequence>
<dbReference type="PANTHER" id="PTHR47839">
    <property type="entry name" value="DOMAIN PROTEIN, PUTATIVE (AFU_ORTHOLOGUE AFUA_6G04830)-RELATED"/>
    <property type="match status" value="1"/>
</dbReference>
<dbReference type="EMBL" id="QKYT01002063">
    <property type="protein sequence ID" value="RIA78788.1"/>
    <property type="molecule type" value="Genomic_DNA"/>
</dbReference>
<dbReference type="PANTHER" id="PTHR47839:SF1">
    <property type="entry name" value="DOMAIN PROTEIN, PUTATIVE (AFU_ORTHOLOGUE AFUA_6G04830)-RELATED"/>
    <property type="match status" value="1"/>
</dbReference>
<dbReference type="OrthoDB" id="10031156at2759"/>
<gene>
    <name evidence="1" type="ORF">C1645_842320</name>
</gene>
<reference evidence="1 2" key="1">
    <citation type="submission" date="2018-06" db="EMBL/GenBank/DDBJ databases">
        <title>Comparative genomics reveals the genomic features of Rhizophagus irregularis, R. cerebriforme, R. diaphanum and Gigaspora rosea, and their symbiotic lifestyle signature.</title>
        <authorList>
            <person name="Morin E."/>
            <person name="San Clemente H."/>
            <person name="Chen E.C.H."/>
            <person name="De La Providencia I."/>
            <person name="Hainaut M."/>
            <person name="Kuo A."/>
            <person name="Kohler A."/>
            <person name="Murat C."/>
            <person name="Tang N."/>
            <person name="Roy S."/>
            <person name="Loubradou J."/>
            <person name="Henrissat B."/>
            <person name="Grigoriev I.V."/>
            <person name="Corradi N."/>
            <person name="Roux C."/>
            <person name="Martin F.M."/>
        </authorList>
    </citation>
    <scope>NUCLEOTIDE SEQUENCE [LARGE SCALE GENOMIC DNA]</scope>
    <source>
        <strain evidence="1 2">DAOM 227022</strain>
    </source>
</reference>
<proteinExistence type="predicted"/>
<dbReference type="STRING" id="658196.A0A397RYK6"/>